<sequence length="170" mass="18399">MELIIIAAMAANRVIGRHHTIPWHIAEDMAHFKATTMGHPVIMGRITYTSIGLPLPGRTNIVVSRTPGFQPHPDCTVVTSLEAAIDCCRTAAKAFVIGGAQLYRAALPLAQTLILTRIDREYAGDVLFPDFSDQPFVCVERKPLAASVPLTIEIYRRMGLSGAAPGNPPV</sequence>
<dbReference type="PROSITE" id="PS51330">
    <property type="entry name" value="DHFR_2"/>
    <property type="match status" value="1"/>
</dbReference>
<evidence type="ECO:0000313" key="12">
    <source>
        <dbReference type="Proteomes" id="UP000006365"/>
    </source>
</evidence>
<comment type="function">
    <text evidence="7 8">Key enzyme in folate metabolism. Catalyzes an essential reaction for de novo glycine and purine synthesis, and for DNA precursor synthesis.</text>
</comment>
<comment type="catalytic activity">
    <reaction evidence="8">
        <text>(6S)-5,6,7,8-tetrahydrofolate + NADP(+) = 7,8-dihydrofolate + NADPH + H(+)</text>
        <dbReference type="Rhea" id="RHEA:15009"/>
        <dbReference type="ChEBI" id="CHEBI:15378"/>
        <dbReference type="ChEBI" id="CHEBI:57451"/>
        <dbReference type="ChEBI" id="CHEBI:57453"/>
        <dbReference type="ChEBI" id="CHEBI:57783"/>
        <dbReference type="ChEBI" id="CHEBI:58349"/>
        <dbReference type="EC" id="1.5.1.3"/>
    </reaction>
</comment>
<evidence type="ECO:0000256" key="8">
    <source>
        <dbReference type="PIRNR" id="PIRNR000194"/>
    </source>
</evidence>
<dbReference type="PROSITE" id="PS00075">
    <property type="entry name" value="DHFR_1"/>
    <property type="match status" value="1"/>
</dbReference>
<evidence type="ECO:0000259" key="10">
    <source>
        <dbReference type="PROSITE" id="PS51330"/>
    </source>
</evidence>
<dbReference type="RefSeq" id="WP_015725995.1">
    <property type="nucleotide sequence ID" value="NC_014972.1"/>
</dbReference>
<evidence type="ECO:0000256" key="2">
    <source>
        <dbReference type="ARBA" id="ARBA00009539"/>
    </source>
</evidence>
<organism evidence="11 12">
    <name type="scientific">Desulfobulbus propionicus (strain ATCC 33891 / DSM 2032 / VKM B-1956 / 1pr3)</name>
    <dbReference type="NCBI Taxonomy" id="577650"/>
    <lineage>
        <taxon>Bacteria</taxon>
        <taxon>Pseudomonadati</taxon>
        <taxon>Thermodesulfobacteriota</taxon>
        <taxon>Desulfobulbia</taxon>
        <taxon>Desulfobulbales</taxon>
        <taxon>Desulfobulbaceae</taxon>
        <taxon>Desulfobulbus</taxon>
    </lineage>
</organism>
<dbReference type="Gene3D" id="3.40.430.10">
    <property type="entry name" value="Dihydrofolate Reductase, subunit A"/>
    <property type="match status" value="1"/>
</dbReference>
<evidence type="ECO:0000256" key="9">
    <source>
        <dbReference type="RuleBase" id="RU004474"/>
    </source>
</evidence>
<keyword evidence="12" id="KW-1185">Reference proteome</keyword>
<dbReference type="PANTHER" id="PTHR48069">
    <property type="entry name" value="DIHYDROFOLATE REDUCTASE"/>
    <property type="match status" value="1"/>
</dbReference>
<dbReference type="PRINTS" id="PR00070">
    <property type="entry name" value="DHFR"/>
</dbReference>
<evidence type="ECO:0000256" key="6">
    <source>
        <dbReference type="ARBA" id="ARBA00023002"/>
    </source>
</evidence>
<dbReference type="Pfam" id="PF00186">
    <property type="entry name" value="DHFR_1"/>
    <property type="match status" value="1"/>
</dbReference>
<evidence type="ECO:0000313" key="11">
    <source>
        <dbReference type="EMBL" id="ADW19471.1"/>
    </source>
</evidence>
<dbReference type="CDD" id="cd00209">
    <property type="entry name" value="DHFR"/>
    <property type="match status" value="1"/>
</dbReference>
<dbReference type="AlphaFoldDB" id="A0A7U4DQQ5"/>
<keyword evidence="6 8" id="KW-0560">Oxidoreductase</keyword>
<dbReference type="GO" id="GO:0046452">
    <property type="term" value="P:dihydrofolate metabolic process"/>
    <property type="evidence" value="ECO:0007669"/>
    <property type="project" value="TreeGrafter"/>
</dbReference>
<dbReference type="GO" id="GO:0006730">
    <property type="term" value="P:one-carbon metabolic process"/>
    <property type="evidence" value="ECO:0007669"/>
    <property type="project" value="UniProtKB-KW"/>
</dbReference>
<dbReference type="EC" id="1.5.1.3" evidence="3 8"/>
<reference evidence="11 12" key="1">
    <citation type="journal article" date="2011" name="Stand. Genomic Sci.">
        <title>Complete genome sequence of Desulfobulbus propionicus type strain (1pr3).</title>
        <authorList>
            <person name="Pagani I."/>
            <person name="Lapidus A."/>
            <person name="Nolan M."/>
            <person name="Lucas S."/>
            <person name="Hammon N."/>
            <person name="Deshpande S."/>
            <person name="Cheng J.F."/>
            <person name="Chertkov O."/>
            <person name="Davenport K."/>
            <person name="Tapia R."/>
            <person name="Han C."/>
            <person name="Goodwin L."/>
            <person name="Pitluck S."/>
            <person name="Liolios K."/>
            <person name="Mavromatis K."/>
            <person name="Ivanova N."/>
            <person name="Mikhailova N."/>
            <person name="Pati A."/>
            <person name="Chen A."/>
            <person name="Palaniappan K."/>
            <person name="Land M."/>
            <person name="Hauser L."/>
            <person name="Chang Y.J."/>
            <person name="Jeffries C.D."/>
            <person name="Detter J.C."/>
            <person name="Brambilla E."/>
            <person name="Kannan K.P."/>
            <person name="Djao O.D."/>
            <person name="Rohde M."/>
            <person name="Pukall R."/>
            <person name="Spring S."/>
            <person name="Goker M."/>
            <person name="Sikorski J."/>
            <person name="Woyke T."/>
            <person name="Bristow J."/>
            <person name="Eisen J.A."/>
            <person name="Markowitz V."/>
            <person name="Hugenholtz P."/>
            <person name="Kyrpides N.C."/>
            <person name="Klenk H.P."/>
        </authorList>
    </citation>
    <scope>NUCLEOTIDE SEQUENCE [LARGE SCALE GENOMIC DNA]</scope>
    <source>
        <strain evidence="12">ATCC 33891 / DSM 2032 / 1pr3</strain>
    </source>
</reference>
<proteinExistence type="inferred from homology"/>
<dbReference type="GO" id="GO:0046655">
    <property type="term" value="P:folic acid metabolic process"/>
    <property type="evidence" value="ECO:0007669"/>
    <property type="project" value="TreeGrafter"/>
</dbReference>
<dbReference type="GO" id="GO:0050661">
    <property type="term" value="F:NADP binding"/>
    <property type="evidence" value="ECO:0007669"/>
    <property type="project" value="InterPro"/>
</dbReference>
<evidence type="ECO:0000256" key="7">
    <source>
        <dbReference type="ARBA" id="ARBA00025067"/>
    </source>
</evidence>
<dbReference type="KEGG" id="dpr:Despr_3345"/>
<dbReference type="GO" id="GO:0005829">
    <property type="term" value="C:cytosol"/>
    <property type="evidence" value="ECO:0007669"/>
    <property type="project" value="TreeGrafter"/>
</dbReference>
<evidence type="ECO:0000256" key="5">
    <source>
        <dbReference type="ARBA" id="ARBA00022857"/>
    </source>
</evidence>
<feature type="domain" description="DHFR" evidence="10">
    <location>
        <begin position="2"/>
        <end position="157"/>
    </location>
</feature>
<comment type="similarity">
    <text evidence="2 8 9">Belongs to the dihydrofolate reductase family.</text>
</comment>
<evidence type="ECO:0000256" key="1">
    <source>
        <dbReference type="ARBA" id="ARBA00004903"/>
    </source>
</evidence>
<evidence type="ECO:0000256" key="4">
    <source>
        <dbReference type="ARBA" id="ARBA00022563"/>
    </source>
</evidence>
<dbReference type="UniPathway" id="UPA00077">
    <property type="reaction ID" value="UER00158"/>
</dbReference>
<dbReference type="InterPro" id="IPR017925">
    <property type="entry name" value="DHFR_CS"/>
</dbReference>
<dbReference type="Proteomes" id="UP000006365">
    <property type="component" value="Chromosome"/>
</dbReference>
<dbReference type="GO" id="GO:0046654">
    <property type="term" value="P:tetrahydrofolate biosynthetic process"/>
    <property type="evidence" value="ECO:0007669"/>
    <property type="project" value="UniProtKB-UniPathway"/>
</dbReference>
<dbReference type="InterPro" id="IPR012259">
    <property type="entry name" value="DHFR"/>
</dbReference>
<keyword evidence="5 8" id="KW-0521">NADP</keyword>
<name>A0A7U4DQQ5_DESPD</name>
<protein>
    <recommendedName>
        <fullName evidence="3 8">Dihydrofolate reductase</fullName>
        <ecNumber evidence="3 8">1.5.1.3</ecNumber>
    </recommendedName>
</protein>
<accession>A0A7U4DQQ5</accession>
<dbReference type="PANTHER" id="PTHR48069:SF3">
    <property type="entry name" value="DIHYDROFOLATE REDUCTASE"/>
    <property type="match status" value="1"/>
</dbReference>
<comment type="pathway">
    <text evidence="1 8">Cofactor biosynthesis; tetrahydrofolate biosynthesis; 5,6,7,8-tetrahydrofolate from 7,8-dihydrofolate: step 1/1.</text>
</comment>
<dbReference type="InterPro" id="IPR001796">
    <property type="entry name" value="DHFR_dom"/>
</dbReference>
<keyword evidence="4 8" id="KW-0554">One-carbon metabolism</keyword>
<dbReference type="EMBL" id="CP002364">
    <property type="protein sequence ID" value="ADW19471.1"/>
    <property type="molecule type" value="Genomic_DNA"/>
</dbReference>
<dbReference type="GO" id="GO:0004146">
    <property type="term" value="F:dihydrofolate reductase activity"/>
    <property type="evidence" value="ECO:0007669"/>
    <property type="project" value="UniProtKB-EC"/>
</dbReference>
<dbReference type="PIRSF" id="PIRSF000194">
    <property type="entry name" value="DHFR"/>
    <property type="match status" value="1"/>
</dbReference>
<dbReference type="SUPFAM" id="SSF53597">
    <property type="entry name" value="Dihydrofolate reductase-like"/>
    <property type="match status" value="1"/>
</dbReference>
<gene>
    <name evidence="11" type="ordered locus">Despr_3345</name>
</gene>
<dbReference type="InterPro" id="IPR024072">
    <property type="entry name" value="DHFR-like_dom_sf"/>
</dbReference>
<evidence type="ECO:0000256" key="3">
    <source>
        <dbReference type="ARBA" id="ARBA00012856"/>
    </source>
</evidence>